<accession>A8PP99</accession>
<comment type="similarity">
    <text evidence="7">Belongs to the class I-like SAM-binding methyltransferase superfamily. TrmB family.</text>
</comment>
<evidence type="ECO:0000256" key="3">
    <source>
        <dbReference type="ARBA" id="ARBA00022603"/>
    </source>
</evidence>
<dbReference type="STRING" id="59196.RICGR_1241"/>
<dbReference type="PANTHER" id="PTHR23417:SF14">
    <property type="entry name" value="PENTACOTRIPEPTIDE-REPEAT REGION OF PRORP DOMAIN-CONTAINING PROTEIN"/>
    <property type="match status" value="1"/>
</dbReference>
<dbReference type="EC" id="2.1.1.33" evidence="7"/>
<keyword evidence="6 7" id="KW-0819">tRNA processing</keyword>
<evidence type="ECO:0000256" key="1">
    <source>
        <dbReference type="ARBA" id="ARBA00000142"/>
    </source>
</evidence>
<evidence type="ECO:0000256" key="5">
    <source>
        <dbReference type="ARBA" id="ARBA00022691"/>
    </source>
</evidence>
<comment type="caution">
    <text evidence="8">The sequence shown here is derived from an EMBL/GenBank/DDBJ whole genome shotgun (WGS) entry which is preliminary data.</text>
</comment>
<feature type="binding site" evidence="7">
    <location>
        <begin position="208"/>
        <end position="211"/>
    </location>
    <ligand>
        <name>substrate</name>
    </ligand>
</feature>
<dbReference type="InterPro" id="IPR029063">
    <property type="entry name" value="SAM-dependent_MTases_sf"/>
</dbReference>
<sequence length="229" mass="27199">MYLPLLMNESLRPIRSFVRRQKKLNKNQQIAFDALSHQHLLSTCLDFKTLFEREAYTILEIGFGMGESLLQQVLHYPENNYLGIEVHRPGIAFMQMHIEKYKLKNIKVFYADAADVLAHFIPKHSLDKVQIFFPDPWPKTRHHKRRLIQPPFINLLREKHKLGGKLHLATDWKNYAQHMLRVMENSHQWKNLAGKNQFMKRPITRPLTKFEKRGQQLGHSIWDLIFLAI</sequence>
<dbReference type="OrthoDB" id="9802090at2"/>
<protein>
    <recommendedName>
        <fullName evidence="7">tRNA (guanine-N(7)-)-methyltransferase</fullName>
        <ecNumber evidence="7">2.1.1.33</ecNumber>
    </recommendedName>
    <alternativeName>
        <fullName evidence="7">tRNA (guanine(46)-N(7))-methyltransferase</fullName>
    </alternativeName>
    <alternativeName>
        <fullName evidence="7">tRNA(m7G46)-methyltransferase</fullName>
    </alternativeName>
</protein>
<feature type="binding site" evidence="7">
    <location>
        <position position="139"/>
    </location>
    <ligand>
        <name>substrate</name>
    </ligand>
</feature>
<feature type="binding site" evidence="7">
    <location>
        <position position="60"/>
    </location>
    <ligand>
        <name>S-adenosyl-L-methionine</name>
        <dbReference type="ChEBI" id="CHEBI:59789"/>
    </ligand>
</feature>
<feature type="binding site" evidence="7">
    <location>
        <position position="85"/>
    </location>
    <ligand>
        <name>S-adenosyl-L-methionine</name>
        <dbReference type="ChEBI" id="CHEBI:59789"/>
    </ligand>
</feature>
<dbReference type="CDD" id="cd02440">
    <property type="entry name" value="AdoMet_MTases"/>
    <property type="match status" value="1"/>
</dbReference>
<dbReference type="AlphaFoldDB" id="A8PP99"/>
<name>A8PP99_9COXI</name>
<reference evidence="8" key="2">
    <citation type="submission" date="2007-10" db="EMBL/GenBank/DDBJ databases">
        <authorList>
            <person name="Myers G.S."/>
        </authorList>
    </citation>
    <scope>NUCLEOTIDE SEQUENCE [LARGE SCALE GENOMIC DNA]</scope>
</reference>
<comment type="catalytic activity">
    <reaction evidence="1 7">
        <text>guanosine(46) in tRNA + S-adenosyl-L-methionine = N(7)-methylguanosine(46) in tRNA + S-adenosyl-L-homocysteine</text>
        <dbReference type="Rhea" id="RHEA:42708"/>
        <dbReference type="Rhea" id="RHEA-COMP:10188"/>
        <dbReference type="Rhea" id="RHEA-COMP:10189"/>
        <dbReference type="ChEBI" id="CHEBI:57856"/>
        <dbReference type="ChEBI" id="CHEBI:59789"/>
        <dbReference type="ChEBI" id="CHEBI:74269"/>
        <dbReference type="ChEBI" id="CHEBI:74480"/>
        <dbReference type="EC" id="2.1.1.33"/>
    </reaction>
</comment>
<organism evidence="8 9">
    <name type="scientific">Rickettsiella grylli</name>
    <dbReference type="NCBI Taxonomy" id="59196"/>
    <lineage>
        <taxon>Bacteria</taxon>
        <taxon>Pseudomonadati</taxon>
        <taxon>Pseudomonadota</taxon>
        <taxon>Gammaproteobacteria</taxon>
        <taxon>Legionellales</taxon>
        <taxon>Coxiellaceae</taxon>
        <taxon>Rickettsiella</taxon>
    </lineage>
</organism>
<dbReference type="InterPro" id="IPR003358">
    <property type="entry name" value="tRNA_(Gua-N-7)_MeTrfase_Trmb"/>
</dbReference>
<dbReference type="GO" id="GO:0043527">
    <property type="term" value="C:tRNA methyltransferase complex"/>
    <property type="evidence" value="ECO:0007669"/>
    <property type="project" value="TreeGrafter"/>
</dbReference>
<evidence type="ECO:0000256" key="4">
    <source>
        <dbReference type="ARBA" id="ARBA00022679"/>
    </source>
</evidence>
<dbReference type="Pfam" id="PF02390">
    <property type="entry name" value="Methyltransf_4"/>
    <property type="match status" value="1"/>
</dbReference>
<keyword evidence="9" id="KW-1185">Reference proteome</keyword>
<dbReference type="SUPFAM" id="SSF53335">
    <property type="entry name" value="S-adenosyl-L-methionine-dependent methyltransferases"/>
    <property type="match status" value="1"/>
</dbReference>
<evidence type="ECO:0000256" key="6">
    <source>
        <dbReference type="ARBA" id="ARBA00022694"/>
    </source>
</evidence>
<feature type="binding site" evidence="7">
    <location>
        <position position="112"/>
    </location>
    <ligand>
        <name>S-adenosyl-L-methionine</name>
        <dbReference type="ChEBI" id="CHEBI:59789"/>
    </ligand>
</feature>
<comment type="caution">
    <text evidence="7">Lacks conserved residue(s) required for the propagation of feature annotation.</text>
</comment>
<dbReference type="GO" id="GO:0008176">
    <property type="term" value="F:tRNA (guanine(46)-N7)-methyltransferase activity"/>
    <property type="evidence" value="ECO:0007669"/>
    <property type="project" value="UniProtKB-UniRule"/>
</dbReference>
<evidence type="ECO:0000256" key="2">
    <source>
        <dbReference type="ARBA" id="ARBA00003015"/>
    </source>
</evidence>
<feature type="binding site" evidence="7">
    <location>
        <position position="135"/>
    </location>
    <ligand>
        <name>S-adenosyl-L-methionine</name>
        <dbReference type="ChEBI" id="CHEBI:59789"/>
    </ligand>
</feature>
<keyword evidence="5 7" id="KW-0949">S-adenosyl-L-methionine</keyword>
<reference evidence="8" key="1">
    <citation type="submission" date="2006-04" db="EMBL/GenBank/DDBJ databases">
        <authorList>
            <person name="Seshadri R."/>
            <person name="Federici B.A."/>
        </authorList>
    </citation>
    <scope>NUCLEOTIDE SEQUENCE [LARGE SCALE GENOMIC DNA]</scope>
</reference>
<keyword evidence="3 7" id="KW-0489">Methyltransferase</keyword>
<keyword evidence="4 7" id="KW-0808">Transferase</keyword>
<evidence type="ECO:0000313" key="9">
    <source>
        <dbReference type="Proteomes" id="UP000054075"/>
    </source>
</evidence>
<evidence type="ECO:0000313" key="8">
    <source>
        <dbReference type="EMBL" id="EDP45885.1"/>
    </source>
</evidence>
<proteinExistence type="inferred from homology"/>
<evidence type="ECO:0000256" key="7">
    <source>
        <dbReference type="HAMAP-Rule" id="MF_01057"/>
    </source>
</evidence>
<dbReference type="InterPro" id="IPR055361">
    <property type="entry name" value="tRNA_methyltr_TrmB_bact"/>
</dbReference>
<dbReference type="Gene3D" id="3.40.50.150">
    <property type="entry name" value="Vaccinia Virus protein VP39"/>
    <property type="match status" value="1"/>
</dbReference>
<feature type="binding site" evidence="7">
    <location>
        <position position="171"/>
    </location>
    <ligand>
        <name>substrate</name>
    </ligand>
</feature>
<dbReference type="HAMAP" id="MF_01057">
    <property type="entry name" value="tRNA_methyltr_TrmB"/>
    <property type="match status" value="1"/>
</dbReference>
<comment type="function">
    <text evidence="2 7">Catalyzes the formation of N(7)-methylguanine at position 46 (m7G46) in tRNA.</text>
</comment>
<comment type="pathway">
    <text evidence="7">tRNA modification; N(7)-methylguanine-tRNA biosynthesis.</text>
</comment>
<dbReference type="PANTHER" id="PTHR23417">
    <property type="entry name" value="3-DEOXY-D-MANNO-OCTULOSONIC-ACID TRANSFERASE/TRNA GUANINE-N 7 - -METHYLTRANSFERASE"/>
    <property type="match status" value="1"/>
</dbReference>
<dbReference type="PROSITE" id="PS51625">
    <property type="entry name" value="SAM_MT_TRMB"/>
    <property type="match status" value="1"/>
</dbReference>
<dbReference type="Proteomes" id="UP000054075">
    <property type="component" value="Unassembled WGS sequence"/>
</dbReference>
<dbReference type="NCBIfam" id="TIGR00091">
    <property type="entry name" value="tRNA (guanosine(46)-N7)-methyltransferase TrmB"/>
    <property type="match status" value="1"/>
</dbReference>
<dbReference type="EMBL" id="AAQJ02000001">
    <property type="protein sequence ID" value="EDP45885.1"/>
    <property type="molecule type" value="Genomic_DNA"/>
</dbReference>
<gene>
    <name evidence="7 8" type="primary">trmB</name>
    <name evidence="8" type="ORF">RICGR_1241</name>
</gene>
<dbReference type="eggNOG" id="COG0220">
    <property type="taxonomic scope" value="Bacteria"/>
</dbReference>
<dbReference type="UniPathway" id="UPA00989"/>